<keyword evidence="1" id="KW-0472">Membrane</keyword>
<name>A0AAV5WPB2_9BILA</name>
<evidence type="ECO:0000256" key="1">
    <source>
        <dbReference type="SAM" id="Phobius"/>
    </source>
</evidence>
<protein>
    <recommendedName>
        <fullName evidence="4">G protein-coupled receptor</fullName>
    </recommendedName>
</protein>
<feature type="non-terminal residue" evidence="2">
    <location>
        <position position="1"/>
    </location>
</feature>
<accession>A0AAV5WPB2</accession>
<dbReference type="EMBL" id="BTSY01000006">
    <property type="protein sequence ID" value="GMT32811.1"/>
    <property type="molecule type" value="Genomic_DNA"/>
</dbReference>
<organism evidence="2 3">
    <name type="scientific">Pristionchus fissidentatus</name>
    <dbReference type="NCBI Taxonomy" id="1538716"/>
    <lineage>
        <taxon>Eukaryota</taxon>
        <taxon>Metazoa</taxon>
        <taxon>Ecdysozoa</taxon>
        <taxon>Nematoda</taxon>
        <taxon>Chromadorea</taxon>
        <taxon>Rhabditida</taxon>
        <taxon>Rhabditina</taxon>
        <taxon>Diplogasteromorpha</taxon>
        <taxon>Diplogasteroidea</taxon>
        <taxon>Neodiplogasteridae</taxon>
        <taxon>Pristionchus</taxon>
    </lineage>
</organism>
<proteinExistence type="predicted"/>
<comment type="caution">
    <text evidence="2">The sequence shown here is derived from an EMBL/GenBank/DDBJ whole genome shotgun (WGS) entry which is preliminary data.</text>
</comment>
<dbReference type="Proteomes" id="UP001432322">
    <property type="component" value="Unassembled WGS sequence"/>
</dbReference>
<feature type="non-terminal residue" evidence="2">
    <location>
        <position position="74"/>
    </location>
</feature>
<keyword evidence="1" id="KW-0812">Transmembrane</keyword>
<evidence type="ECO:0008006" key="4">
    <source>
        <dbReference type="Google" id="ProtNLM"/>
    </source>
</evidence>
<keyword evidence="1" id="KW-1133">Transmembrane helix</keyword>
<feature type="transmembrane region" description="Helical" evidence="1">
    <location>
        <begin position="21"/>
        <end position="39"/>
    </location>
</feature>
<sequence length="74" mass="8563">FRLAVLLEAENLRICDVIVEFVLVLMIDVFVLGVVWNIFLHHQPASFVDCAFAFYFTVSDREWVSLSNSRTLVK</sequence>
<dbReference type="AlphaFoldDB" id="A0AAV5WPB2"/>
<keyword evidence="3" id="KW-1185">Reference proteome</keyword>
<evidence type="ECO:0000313" key="3">
    <source>
        <dbReference type="Proteomes" id="UP001432322"/>
    </source>
</evidence>
<reference evidence="2" key="1">
    <citation type="submission" date="2023-10" db="EMBL/GenBank/DDBJ databases">
        <title>Genome assembly of Pristionchus species.</title>
        <authorList>
            <person name="Yoshida K."/>
            <person name="Sommer R.J."/>
        </authorList>
    </citation>
    <scope>NUCLEOTIDE SEQUENCE</scope>
    <source>
        <strain evidence="2">RS5133</strain>
    </source>
</reference>
<evidence type="ECO:0000313" key="2">
    <source>
        <dbReference type="EMBL" id="GMT32811.1"/>
    </source>
</evidence>
<gene>
    <name evidence="2" type="ORF">PFISCL1PPCAC_24108</name>
</gene>